<dbReference type="Proteomes" id="UP000000328">
    <property type="component" value="Chromosome"/>
</dbReference>
<accession>A0A0H3DG74</accession>
<reference evidence="1 2" key="1">
    <citation type="journal article" date="2010" name="Cell Res.">
        <title>Complete genome sequence of the rifamycin SV-producing Amycolatopsis mediterranei U32 revealed its genetic characteristics in phylogeny and metabolism.</title>
        <authorList>
            <person name="Zhao W."/>
            <person name="Zhong Y."/>
            <person name="Yuan H."/>
            <person name="Wang J."/>
            <person name="Zheng H."/>
            <person name="Wang Y."/>
            <person name="Cen X."/>
            <person name="Xu F."/>
            <person name="Bai J."/>
            <person name="Han X."/>
            <person name="Lu G."/>
            <person name="Zhu Y."/>
            <person name="Shao Z."/>
            <person name="Yan H."/>
            <person name="Li C."/>
            <person name="Peng N."/>
            <person name="Zhang Z."/>
            <person name="Zhang Y."/>
            <person name="Lin W."/>
            <person name="Fan Y."/>
            <person name="Qin Z."/>
            <person name="Hu Y."/>
            <person name="Zhu B."/>
            <person name="Wang S."/>
            <person name="Ding X."/>
            <person name="Zhao G.P."/>
        </authorList>
    </citation>
    <scope>NUCLEOTIDE SEQUENCE [LARGE SCALE GENOMIC DNA]</scope>
    <source>
        <strain evidence="2">U-32</strain>
    </source>
</reference>
<proteinExistence type="predicted"/>
<protein>
    <submittedName>
        <fullName evidence="1">Uncharacterized protein</fullName>
    </submittedName>
</protein>
<dbReference type="eggNOG" id="ENOG50314UP">
    <property type="taxonomic scope" value="Bacteria"/>
</dbReference>
<organism evidence="1 2">
    <name type="scientific">Amycolatopsis mediterranei (strain U-32)</name>
    <dbReference type="NCBI Taxonomy" id="749927"/>
    <lineage>
        <taxon>Bacteria</taxon>
        <taxon>Bacillati</taxon>
        <taxon>Actinomycetota</taxon>
        <taxon>Actinomycetes</taxon>
        <taxon>Pseudonocardiales</taxon>
        <taxon>Pseudonocardiaceae</taxon>
        <taxon>Amycolatopsis</taxon>
    </lineage>
</organism>
<dbReference type="OrthoDB" id="4158431at2"/>
<sequence>MHFLALHEPYSAPEHPVPINATIVHARTLLHPRLPQPDGGLMFRCLTEFPGRFPGCVVPLSTLTYELDGGALWPAIGDWERVADGVVLLSRQRLCDAMPLGLGPRATAVLGNGPYTNHTVYYVDGPPQTYGSEDRQAEIAAMTEHVKNFVARGPFRPGQGLTLPPREPEVLPYRPYDYSTR</sequence>
<dbReference type="EMBL" id="CP002000">
    <property type="protein sequence ID" value="ADJ49870.1"/>
    <property type="molecule type" value="Genomic_DNA"/>
</dbReference>
<evidence type="ECO:0000313" key="1">
    <source>
        <dbReference type="EMBL" id="ADJ49870.1"/>
    </source>
</evidence>
<evidence type="ECO:0000313" key="2">
    <source>
        <dbReference type="Proteomes" id="UP000000328"/>
    </source>
</evidence>
<dbReference type="HOGENOM" id="CLU_1486111_0_0_11"/>
<dbReference type="AlphaFoldDB" id="A0A0H3DG74"/>
<gene>
    <name evidence="1" type="ordered locus">AMED_8170</name>
</gene>
<dbReference type="KEGG" id="amd:AMED_8170"/>
<name>A0A0H3DG74_AMYMU</name>